<dbReference type="SUPFAM" id="SSF49562">
    <property type="entry name" value="C2 domain (Calcium/lipid-binding domain, CaLB)"/>
    <property type="match status" value="1"/>
</dbReference>
<evidence type="ECO:0000313" key="4">
    <source>
        <dbReference type="RefSeq" id="XP_041419470.1"/>
    </source>
</evidence>
<dbReference type="GO" id="GO:0005544">
    <property type="term" value="F:calcium-dependent phospholipid binding"/>
    <property type="evidence" value="ECO:0007669"/>
    <property type="project" value="TreeGrafter"/>
</dbReference>
<dbReference type="GO" id="GO:0005509">
    <property type="term" value="F:calcium ion binding"/>
    <property type="evidence" value="ECO:0007669"/>
    <property type="project" value="TreeGrafter"/>
</dbReference>
<dbReference type="AlphaFoldDB" id="A0A8J1KTC2"/>
<dbReference type="Gene3D" id="2.60.40.150">
    <property type="entry name" value="C2 domain"/>
    <property type="match status" value="1"/>
</dbReference>
<feature type="domain" description="C2" evidence="1">
    <location>
        <begin position="2"/>
        <end position="115"/>
    </location>
</feature>
<evidence type="ECO:0000313" key="3">
    <source>
        <dbReference type="RefSeq" id="XP_041419469.1"/>
    </source>
</evidence>
<dbReference type="OrthoDB" id="1029639at2759"/>
<keyword evidence="2" id="KW-1185">Reference proteome</keyword>
<dbReference type="InterPro" id="IPR035892">
    <property type="entry name" value="C2_domain_sf"/>
</dbReference>
<sequence>MVINRISRPMQLNRFSSAVIFILVEEAKDLKVKDNAEMPTSHVVTKVGKHSHSGKECSKTESPKWRAKSSFLLEKPHEETVKIKVKGTGHGILGSFILRISDLLLAKNLTIEGWHQLEAPFPQGTIWIRFELRILVPPRGPEFSMASSS</sequence>
<dbReference type="RefSeq" id="XP_041419469.1">
    <property type="nucleotide sequence ID" value="XM_041563535.1"/>
</dbReference>
<dbReference type="Pfam" id="PF00168">
    <property type="entry name" value="C2"/>
    <property type="match status" value="1"/>
</dbReference>
<dbReference type="KEGG" id="xla:121393837"/>
<dbReference type="PROSITE" id="PS50004">
    <property type="entry name" value="C2"/>
    <property type="match status" value="1"/>
</dbReference>
<dbReference type="GO" id="GO:0031210">
    <property type="term" value="F:phosphatidylcholine binding"/>
    <property type="evidence" value="ECO:0007669"/>
    <property type="project" value="TreeGrafter"/>
</dbReference>
<dbReference type="RefSeq" id="XP_041419470.1">
    <property type="nucleotide sequence ID" value="XM_041563536.1"/>
</dbReference>
<dbReference type="InterPro" id="IPR051634">
    <property type="entry name" value="Extended_Synaptotagmin"/>
</dbReference>
<evidence type="ECO:0000313" key="2">
    <source>
        <dbReference type="Proteomes" id="UP000186698"/>
    </source>
</evidence>
<organism evidence="2 3">
    <name type="scientific">Xenopus laevis</name>
    <name type="common">African clawed frog</name>
    <dbReference type="NCBI Taxonomy" id="8355"/>
    <lineage>
        <taxon>Eukaryota</taxon>
        <taxon>Metazoa</taxon>
        <taxon>Chordata</taxon>
        <taxon>Craniata</taxon>
        <taxon>Vertebrata</taxon>
        <taxon>Euteleostomi</taxon>
        <taxon>Amphibia</taxon>
        <taxon>Batrachia</taxon>
        <taxon>Anura</taxon>
        <taxon>Pipoidea</taxon>
        <taxon>Pipidae</taxon>
        <taxon>Xenopodinae</taxon>
        <taxon>Xenopus</taxon>
        <taxon>Xenopus</taxon>
    </lineage>
</organism>
<proteinExistence type="predicted"/>
<accession>A0A8J1KTC2</accession>
<dbReference type="Proteomes" id="UP000186698">
    <property type="component" value="Chromosome 5L"/>
</dbReference>
<dbReference type="InterPro" id="IPR000008">
    <property type="entry name" value="C2_dom"/>
</dbReference>
<dbReference type="GeneID" id="121393837"/>
<reference evidence="3 4" key="1">
    <citation type="submission" date="2025-04" db="UniProtKB">
        <authorList>
            <consortium name="RefSeq"/>
        </authorList>
    </citation>
    <scope>IDENTIFICATION</scope>
    <source>
        <strain evidence="3 4">J_2021</strain>
        <tissue evidence="3 4">Erythrocytes</tissue>
    </source>
</reference>
<dbReference type="GO" id="GO:0008429">
    <property type="term" value="F:phosphatidylethanolamine binding"/>
    <property type="evidence" value="ECO:0007669"/>
    <property type="project" value="TreeGrafter"/>
</dbReference>
<evidence type="ECO:0000259" key="1">
    <source>
        <dbReference type="PROSITE" id="PS50004"/>
    </source>
</evidence>
<gene>
    <name evidence="3 4" type="primary">LOC121393837</name>
</gene>
<dbReference type="PANTHER" id="PTHR45761:SF9">
    <property type="entry name" value="EXTENDED SYNAPTOTAGMIN-1-LIKE"/>
    <property type="match status" value="1"/>
</dbReference>
<dbReference type="GO" id="GO:0035091">
    <property type="term" value="F:phosphatidylinositol binding"/>
    <property type="evidence" value="ECO:0007669"/>
    <property type="project" value="TreeGrafter"/>
</dbReference>
<name>A0A8J1KTC2_XENLA</name>
<dbReference type="PANTHER" id="PTHR45761">
    <property type="entry name" value="EXTENDED SYNAPTOTAGMIN-LIKE PROTEIN 2, ISOFORM C"/>
    <property type="match status" value="1"/>
</dbReference>
<protein>
    <submittedName>
        <fullName evidence="3 4">Extended synaptotagmin-1-like</fullName>
    </submittedName>
</protein>
<dbReference type="GO" id="GO:0005789">
    <property type="term" value="C:endoplasmic reticulum membrane"/>
    <property type="evidence" value="ECO:0007669"/>
    <property type="project" value="TreeGrafter"/>
</dbReference>